<dbReference type="InterPro" id="IPR051089">
    <property type="entry name" value="prtT"/>
</dbReference>
<dbReference type="PANTHER" id="PTHR31845:SF10">
    <property type="entry name" value="ZN(II)2CYS6 TRANSCRIPTION FACTOR (EUROFUNG)"/>
    <property type="match status" value="1"/>
</dbReference>
<dbReference type="GO" id="GO:0000981">
    <property type="term" value="F:DNA-binding transcription factor activity, RNA polymerase II-specific"/>
    <property type="evidence" value="ECO:0007669"/>
    <property type="project" value="TreeGrafter"/>
</dbReference>
<evidence type="ECO:0000256" key="2">
    <source>
        <dbReference type="ARBA" id="ARBA00023015"/>
    </source>
</evidence>
<protein>
    <submittedName>
        <fullName evidence="6">Uncharacterized protein</fullName>
    </submittedName>
</protein>
<accession>G9P0U0</accession>
<keyword evidence="5" id="KW-0539">Nucleus</keyword>
<organism evidence="6 7">
    <name type="scientific">Hypocrea atroviridis (strain ATCC 20476 / IMI 206040)</name>
    <name type="common">Trichoderma atroviride</name>
    <dbReference type="NCBI Taxonomy" id="452589"/>
    <lineage>
        <taxon>Eukaryota</taxon>
        <taxon>Fungi</taxon>
        <taxon>Dikarya</taxon>
        <taxon>Ascomycota</taxon>
        <taxon>Pezizomycotina</taxon>
        <taxon>Sordariomycetes</taxon>
        <taxon>Hypocreomycetidae</taxon>
        <taxon>Hypocreales</taxon>
        <taxon>Hypocreaceae</taxon>
        <taxon>Trichoderma</taxon>
    </lineage>
</organism>
<evidence type="ECO:0000313" key="6">
    <source>
        <dbReference type="EMBL" id="EHK42407.1"/>
    </source>
</evidence>
<keyword evidence="3" id="KW-0238">DNA-binding</keyword>
<keyword evidence="7" id="KW-1185">Reference proteome</keyword>
<reference evidence="6 7" key="1">
    <citation type="journal article" date="2011" name="Genome Biol.">
        <title>Comparative genome sequence analysis underscores mycoparasitism as the ancestral life style of Trichoderma.</title>
        <authorList>
            <person name="Kubicek C.P."/>
            <person name="Herrera-Estrella A."/>
            <person name="Seidl-Seiboth V."/>
            <person name="Martinez D.A."/>
            <person name="Druzhinina I.S."/>
            <person name="Thon M."/>
            <person name="Zeilinger S."/>
            <person name="Casas-Flores S."/>
            <person name="Horwitz B.A."/>
            <person name="Mukherjee P.K."/>
            <person name="Mukherjee M."/>
            <person name="Kredics L."/>
            <person name="Alcaraz L.D."/>
            <person name="Aerts A."/>
            <person name="Antal Z."/>
            <person name="Atanasova L."/>
            <person name="Cervantes-Badillo M.G."/>
            <person name="Challacombe J."/>
            <person name="Chertkov O."/>
            <person name="McCluskey K."/>
            <person name="Coulpier F."/>
            <person name="Deshpande N."/>
            <person name="von Doehren H."/>
            <person name="Ebbole D.J."/>
            <person name="Esquivel-Naranjo E.U."/>
            <person name="Fekete E."/>
            <person name="Flipphi M."/>
            <person name="Glaser F."/>
            <person name="Gomez-Rodriguez E.Y."/>
            <person name="Gruber S."/>
            <person name="Han C."/>
            <person name="Henrissat B."/>
            <person name="Hermosa R."/>
            <person name="Hernandez-Onate M."/>
            <person name="Karaffa L."/>
            <person name="Kosti I."/>
            <person name="Le Crom S."/>
            <person name="Lindquist E."/>
            <person name="Lucas S."/>
            <person name="Luebeck M."/>
            <person name="Luebeck P.S."/>
            <person name="Margeot A."/>
            <person name="Metz B."/>
            <person name="Misra M."/>
            <person name="Nevalainen H."/>
            <person name="Omann M."/>
            <person name="Packer N."/>
            <person name="Perrone G."/>
            <person name="Uresti-Rivera E.E."/>
            <person name="Salamov A."/>
            <person name="Schmoll M."/>
            <person name="Seiboth B."/>
            <person name="Shapiro H."/>
            <person name="Sukno S."/>
            <person name="Tamayo-Ramos J.A."/>
            <person name="Tisch D."/>
            <person name="Wiest A."/>
            <person name="Wilkinson H.H."/>
            <person name="Zhang M."/>
            <person name="Coutinho P.M."/>
            <person name="Kenerley C.M."/>
            <person name="Monte E."/>
            <person name="Baker S.E."/>
            <person name="Grigoriev I.V."/>
        </authorList>
    </citation>
    <scope>NUCLEOTIDE SEQUENCE [LARGE SCALE GENOMIC DNA]</scope>
    <source>
        <strain evidence="7">ATCC 20476 / IMI 206040</strain>
    </source>
</reference>
<dbReference type="Proteomes" id="UP000005426">
    <property type="component" value="Unassembled WGS sequence"/>
</dbReference>
<comment type="subcellular location">
    <subcellularLocation>
        <location evidence="1">Nucleus</location>
    </subcellularLocation>
</comment>
<dbReference type="GO" id="GO:0005634">
    <property type="term" value="C:nucleus"/>
    <property type="evidence" value="ECO:0007669"/>
    <property type="project" value="UniProtKB-SubCell"/>
</dbReference>
<dbReference type="AlphaFoldDB" id="G9P0U0"/>
<dbReference type="GO" id="GO:0000976">
    <property type="term" value="F:transcription cis-regulatory region binding"/>
    <property type="evidence" value="ECO:0007669"/>
    <property type="project" value="TreeGrafter"/>
</dbReference>
<dbReference type="eggNOG" id="ENOG502T6HN">
    <property type="taxonomic scope" value="Eukaryota"/>
</dbReference>
<evidence type="ECO:0000256" key="4">
    <source>
        <dbReference type="ARBA" id="ARBA00023163"/>
    </source>
</evidence>
<dbReference type="HOGENOM" id="CLU_956636_0_0_1"/>
<keyword evidence="4" id="KW-0804">Transcription</keyword>
<proteinExistence type="predicted"/>
<keyword evidence="2" id="KW-0805">Transcription regulation</keyword>
<name>G9P0U0_HYPAI</name>
<evidence type="ECO:0000313" key="7">
    <source>
        <dbReference type="Proteomes" id="UP000005426"/>
    </source>
</evidence>
<dbReference type="OrthoDB" id="5217604at2759"/>
<evidence type="ECO:0000256" key="1">
    <source>
        <dbReference type="ARBA" id="ARBA00004123"/>
    </source>
</evidence>
<sequence length="291" mass="33124">MAVELRLGPPDESLRDILIQHREHLEWPTYNENYHSIVETMRTFVACYYISSCIALAMRKPTHFKYSSNVAECCRLLTCIPQAASDKLLSCFVQLQKLAEEIDQLFQYSNKEALCNMDYVQINATMRNFRGKLDQLVQQFPPETKANSAYFPTPLSMESELLYAILVLAAGTLGGIAVGEPGQLRDCADIATYLTALKDKMQAMGSMTENGQVRRDYFWKMMQFFKHCLNWTLRSAGTQSHTAGNCLCSRDNDMSFTTILENVPEEEVVQDVETFNILDMSWIIDTSQLSP</sequence>
<dbReference type="EMBL" id="ABDG02000026">
    <property type="protein sequence ID" value="EHK42407.1"/>
    <property type="molecule type" value="Genomic_DNA"/>
</dbReference>
<evidence type="ECO:0000256" key="5">
    <source>
        <dbReference type="ARBA" id="ARBA00023242"/>
    </source>
</evidence>
<dbReference type="PANTHER" id="PTHR31845">
    <property type="entry name" value="FINGER DOMAIN PROTEIN, PUTATIVE-RELATED"/>
    <property type="match status" value="1"/>
</dbReference>
<evidence type="ECO:0000256" key="3">
    <source>
        <dbReference type="ARBA" id="ARBA00023125"/>
    </source>
</evidence>
<gene>
    <name evidence="6" type="ORF">TRIATDRAFT_86699</name>
</gene>
<comment type="caution">
    <text evidence="6">The sequence shown here is derived from an EMBL/GenBank/DDBJ whole genome shotgun (WGS) entry which is preliminary data.</text>
</comment>